<reference evidence="1 2" key="1">
    <citation type="submission" date="2018-06" db="EMBL/GenBank/DDBJ databases">
        <title>Comparative genomics reveals the genomic features of Rhizophagus irregularis, R. cerebriforme, R. diaphanum and Gigaspora rosea, and their symbiotic lifestyle signature.</title>
        <authorList>
            <person name="Morin E."/>
            <person name="San Clemente H."/>
            <person name="Chen E.C.H."/>
            <person name="De La Providencia I."/>
            <person name="Hainaut M."/>
            <person name="Kuo A."/>
            <person name="Kohler A."/>
            <person name="Murat C."/>
            <person name="Tang N."/>
            <person name="Roy S."/>
            <person name="Loubradou J."/>
            <person name="Henrissat B."/>
            <person name="Grigoriev I.V."/>
            <person name="Corradi N."/>
            <person name="Roux C."/>
            <person name="Martin F.M."/>
        </authorList>
    </citation>
    <scope>NUCLEOTIDE SEQUENCE [LARGE SCALE GENOMIC DNA]</scope>
    <source>
        <strain evidence="1 2">DAOM 227022</strain>
    </source>
</reference>
<comment type="caution">
    <text evidence="1">The sequence shown here is derived from an EMBL/GenBank/DDBJ whole genome shotgun (WGS) entry which is preliminary data.</text>
</comment>
<dbReference type="AlphaFoldDB" id="A0A397SFM3"/>
<evidence type="ECO:0000313" key="2">
    <source>
        <dbReference type="Proteomes" id="UP000265703"/>
    </source>
</evidence>
<dbReference type="OrthoDB" id="10405361at2759"/>
<dbReference type="Proteomes" id="UP000265703">
    <property type="component" value="Unassembled WGS sequence"/>
</dbReference>
<gene>
    <name evidence="1" type="ORF">C1645_834806</name>
</gene>
<keyword evidence="2" id="KW-1185">Reference proteome</keyword>
<dbReference type="STRING" id="658196.A0A397SFM3"/>
<dbReference type="EMBL" id="QKYT01000630">
    <property type="protein sequence ID" value="RIA82777.1"/>
    <property type="molecule type" value="Genomic_DNA"/>
</dbReference>
<name>A0A397SFM3_9GLOM</name>
<accession>A0A397SFM3</accession>
<proteinExistence type="predicted"/>
<organism evidence="1 2">
    <name type="scientific">Glomus cerebriforme</name>
    <dbReference type="NCBI Taxonomy" id="658196"/>
    <lineage>
        <taxon>Eukaryota</taxon>
        <taxon>Fungi</taxon>
        <taxon>Fungi incertae sedis</taxon>
        <taxon>Mucoromycota</taxon>
        <taxon>Glomeromycotina</taxon>
        <taxon>Glomeromycetes</taxon>
        <taxon>Glomerales</taxon>
        <taxon>Glomeraceae</taxon>
        <taxon>Glomus</taxon>
    </lineage>
</organism>
<sequence length="239" mass="27192">MGSIYVGKIPFQVLIWLDDFLQNAGMVISIVEPIPKPDENVTSLSQVVKVNSATVKAEEISEITNANILDHETAEFLENKLRKTLEEMRSLDWHHIYGNYNHMKWFRAYRQLRDAGTNNEMAVGTIIHIDDRERYKSDDVKTRLNSLESISYLQGLVPKMARVFDNTDASHSAKKLGLKTVQAKLGLLNSALYTTYGLKLKATNKKNSYYHLDDSKVNNAQITEEIVPEGLIQDLFDIC</sequence>
<evidence type="ECO:0000313" key="1">
    <source>
        <dbReference type="EMBL" id="RIA82777.1"/>
    </source>
</evidence>
<protein>
    <submittedName>
        <fullName evidence="1">Uncharacterized protein</fullName>
    </submittedName>
</protein>